<organism evidence="5 6">
    <name type="scientific">Streptacidiphilus alkalitolerans</name>
    <dbReference type="NCBI Taxonomy" id="3342712"/>
    <lineage>
        <taxon>Bacteria</taxon>
        <taxon>Bacillati</taxon>
        <taxon>Actinomycetota</taxon>
        <taxon>Actinomycetes</taxon>
        <taxon>Kitasatosporales</taxon>
        <taxon>Streptomycetaceae</taxon>
        <taxon>Streptacidiphilus</taxon>
    </lineage>
</organism>
<dbReference type="Gene3D" id="3.40.50.2300">
    <property type="match status" value="2"/>
</dbReference>
<evidence type="ECO:0000256" key="2">
    <source>
        <dbReference type="ARBA" id="ARBA00023125"/>
    </source>
</evidence>
<dbReference type="InterPro" id="IPR046335">
    <property type="entry name" value="LacI/GalR-like_sensor"/>
</dbReference>
<dbReference type="CDD" id="cd06267">
    <property type="entry name" value="PBP1_LacI_sugar_binding-like"/>
    <property type="match status" value="1"/>
</dbReference>
<keyword evidence="2 5" id="KW-0238">DNA-binding</keyword>
<dbReference type="Pfam" id="PF00356">
    <property type="entry name" value="LacI"/>
    <property type="match status" value="1"/>
</dbReference>
<dbReference type="InterPro" id="IPR028082">
    <property type="entry name" value="Peripla_BP_I"/>
</dbReference>
<dbReference type="GO" id="GO:0003677">
    <property type="term" value="F:DNA binding"/>
    <property type="evidence" value="ECO:0007669"/>
    <property type="project" value="UniProtKB-KW"/>
</dbReference>
<feature type="domain" description="HTH lacI-type" evidence="4">
    <location>
        <begin position="13"/>
        <end position="67"/>
    </location>
</feature>
<evidence type="ECO:0000256" key="1">
    <source>
        <dbReference type="ARBA" id="ARBA00023015"/>
    </source>
</evidence>
<dbReference type="EMBL" id="JBHEZY010000005">
    <property type="protein sequence ID" value="MFC1432212.1"/>
    <property type="molecule type" value="Genomic_DNA"/>
</dbReference>
<dbReference type="Proteomes" id="UP001592530">
    <property type="component" value="Unassembled WGS sequence"/>
</dbReference>
<gene>
    <name evidence="5" type="ORF">ACEZDB_16310</name>
</gene>
<sequence>MDNRDSGERSRRVTINDIAAATGFAASTVSRALSRPGRVNVVTRERIEAVARELSYVPGTHTRAPALGRAETVAVLVSDVTNPFYFGLIRGTQHQLKAAGYANLLIDSENSAELESHMLSKLRQSIDGAILAASRLTGRQLAELDTTLPLVVINRRVHGVQSVVIDSPSGVVQAAEHLVALGHREIVYLSGPQNSWANEARWRSLVETAGRHGLPVRRIGPFPVGREPGAAAAEALISTGATACMTFNDLLAISMLARLRERGVAVPGEISIVGCDNIFGADFCHPGLTTLTAPIEQAGRVAVSMLLARLGDSGSGSHDTGGSASAARRSAVLPTQLVVRESTGPAPRRPRARAVADR</sequence>
<dbReference type="Pfam" id="PF13377">
    <property type="entry name" value="Peripla_BP_3"/>
    <property type="match status" value="1"/>
</dbReference>
<dbReference type="InterPro" id="IPR010982">
    <property type="entry name" value="Lambda_DNA-bd_dom_sf"/>
</dbReference>
<reference evidence="5 6" key="1">
    <citation type="submission" date="2024-09" db="EMBL/GenBank/DDBJ databases">
        <authorList>
            <person name="Lee S.D."/>
        </authorList>
    </citation>
    <scope>NUCLEOTIDE SEQUENCE [LARGE SCALE GENOMIC DNA]</scope>
    <source>
        <strain evidence="5 6">N1-3</strain>
    </source>
</reference>
<dbReference type="Gene3D" id="1.10.260.40">
    <property type="entry name" value="lambda repressor-like DNA-binding domains"/>
    <property type="match status" value="1"/>
</dbReference>
<comment type="caution">
    <text evidence="5">The sequence shown here is derived from an EMBL/GenBank/DDBJ whole genome shotgun (WGS) entry which is preliminary data.</text>
</comment>
<dbReference type="PANTHER" id="PTHR30146:SF138">
    <property type="entry name" value="TRANSCRIPTIONAL REGULATORY PROTEIN"/>
    <property type="match status" value="1"/>
</dbReference>
<name>A0ABV6X1Z4_9ACTN</name>
<dbReference type="SUPFAM" id="SSF53822">
    <property type="entry name" value="Periplasmic binding protein-like I"/>
    <property type="match status" value="1"/>
</dbReference>
<evidence type="ECO:0000313" key="6">
    <source>
        <dbReference type="Proteomes" id="UP001592530"/>
    </source>
</evidence>
<dbReference type="CDD" id="cd01392">
    <property type="entry name" value="HTH_LacI"/>
    <property type="match status" value="1"/>
</dbReference>
<accession>A0ABV6X1Z4</accession>
<dbReference type="SMART" id="SM00354">
    <property type="entry name" value="HTH_LACI"/>
    <property type="match status" value="1"/>
</dbReference>
<keyword evidence="1" id="KW-0805">Transcription regulation</keyword>
<dbReference type="RefSeq" id="WP_380553758.1">
    <property type="nucleotide sequence ID" value="NZ_JBHEZY010000005.1"/>
</dbReference>
<proteinExistence type="predicted"/>
<evidence type="ECO:0000259" key="4">
    <source>
        <dbReference type="PROSITE" id="PS50932"/>
    </source>
</evidence>
<dbReference type="PANTHER" id="PTHR30146">
    <property type="entry name" value="LACI-RELATED TRANSCRIPTIONAL REPRESSOR"/>
    <property type="match status" value="1"/>
</dbReference>
<dbReference type="PROSITE" id="PS50932">
    <property type="entry name" value="HTH_LACI_2"/>
    <property type="match status" value="1"/>
</dbReference>
<protein>
    <submittedName>
        <fullName evidence="5">LacI family DNA-binding transcriptional regulator</fullName>
    </submittedName>
</protein>
<dbReference type="SUPFAM" id="SSF47413">
    <property type="entry name" value="lambda repressor-like DNA-binding domains"/>
    <property type="match status" value="1"/>
</dbReference>
<evidence type="ECO:0000313" key="5">
    <source>
        <dbReference type="EMBL" id="MFC1432212.1"/>
    </source>
</evidence>
<dbReference type="InterPro" id="IPR000843">
    <property type="entry name" value="HTH_LacI"/>
</dbReference>
<keyword evidence="3" id="KW-0804">Transcription</keyword>
<evidence type="ECO:0000256" key="3">
    <source>
        <dbReference type="ARBA" id="ARBA00023163"/>
    </source>
</evidence>